<dbReference type="Pfam" id="PF13483">
    <property type="entry name" value="Lactamase_B_3"/>
    <property type="match status" value="1"/>
</dbReference>
<dbReference type="InterPro" id="IPR050114">
    <property type="entry name" value="UPF0173_UPF0282_UlaG_hydrolase"/>
</dbReference>
<dbReference type="SUPFAM" id="SSF56281">
    <property type="entry name" value="Metallo-hydrolase/oxidoreductase"/>
    <property type="match status" value="1"/>
</dbReference>
<evidence type="ECO:0000313" key="2">
    <source>
        <dbReference type="EMBL" id="MBB2921917.1"/>
    </source>
</evidence>
<proteinExistence type="predicted"/>
<accession>A0A7W4UD83</accession>
<reference evidence="2 3" key="1">
    <citation type="submission" date="2020-08" db="EMBL/GenBank/DDBJ databases">
        <title>The Agave Microbiome: Exploring the role of microbial communities in plant adaptations to desert environments.</title>
        <authorList>
            <person name="Partida-Martinez L.P."/>
        </authorList>
    </citation>
    <scope>NUCLEOTIDE SEQUENCE [LARGE SCALE GENOMIC DNA]</scope>
    <source>
        <strain evidence="2 3">RAS26</strain>
    </source>
</reference>
<dbReference type="Proteomes" id="UP000518206">
    <property type="component" value="Unassembled WGS sequence"/>
</dbReference>
<evidence type="ECO:0000313" key="3">
    <source>
        <dbReference type="Proteomes" id="UP000518206"/>
    </source>
</evidence>
<name>A0A7W4UD83_9CELL</name>
<comment type="caution">
    <text evidence="2">The sequence shown here is derived from an EMBL/GenBank/DDBJ whole genome shotgun (WGS) entry which is preliminary data.</text>
</comment>
<reference evidence="2 3" key="2">
    <citation type="submission" date="2020-08" db="EMBL/GenBank/DDBJ databases">
        <authorList>
            <person name="Partida-Martinez L."/>
            <person name="Huntemann M."/>
            <person name="Clum A."/>
            <person name="Wang J."/>
            <person name="Palaniappan K."/>
            <person name="Ritter S."/>
            <person name="Chen I.-M."/>
            <person name="Stamatis D."/>
            <person name="Reddy T."/>
            <person name="O'Malley R."/>
            <person name="Daum C."/>
            <person name="Shapiro N."/>
            <person name="Ivanova N."/>
            <person name="Kyrpides N."/>
            <person name="Woyke T."/>
        </authorList>
    </citation>
    <scope>NUCLEOTIDE SEQUENCE [LARGE SCALE GENOMIC DNA]</scope>
    <source>
        <strain evidence="2 3">RAS26</strain>
    </source>
</reference>
<sequence length="217" mass="22585">MTTELSFWGHACIRLDREGRRLVVDPGSFSSPDALTGAHAVLVTHEHADHVVPDQLRAALEAQPELEVWAPGPVAEQLAGVTGADGRVHTVVAGDHVTAGGFDVAVVGGSHAVIHPDVPVIANVGYLVDGTVLHPGDAFDVPEAAHGVDVLCLPVAAPWLKLAEAVEFTRAVGPRVLVPIHDAHLSGVGNAMVDRLLSGLAPGEYRRLSMGDGFTLG</sequence>
<protein>
    <submittedName>
        <fullName evidence="2">L-ascorbate metabolism protein UlaG (Beta-lactamase superfamily)</fullName>
    </submittedName>
</protein>
<gene>
    <name evidence="2" type="ORF">FHR80_000811</name>
</gene>
<dbReference type="PANTHER" id="PTHR43546:SF3">
    <property type="entry name" value="UPF0173 METAL-DEPENDENT HYDROLASE MJ1163"/>
    <property type="match status" value="1"/>
</dbReference>
<dbReference type="PANTHER" id="PTHR43546">
    <property type="entry name" value="UPF0173 METAL-DEPENDENT HYDROLASE MJ1163-RELATED"/>
    <property type="match status" value="1"/>
</dbReference>
<feature type="domain" description="Metallo-beta-lactamase" evidence="1">
    <location>
        <begin position="9"/>
        <end position="181"/>
    </location>
</feature>
<dbReference type="InterPro" id="IPR001279">
    <property type="entry name" value="Metallo-B-lactamas"/>
</dbReference>
<evidence type="ECO:0000259" key="1">
    <source>
        <dbReference type="SMART" id="SM00849"/>
    </source>
</evidence>
<dbReference type="EMBL" id="JACHVX010000001">
    <property type="protein sequence ID" value="MBB2921917.1"/>
    <property type="molecule type" value="Genomic_DNA"/>
</dbReference>
<dbReference type="AlphaFoldDB" id="A0A7W4UD83"/>
<organism evidence="2 3">
    <name type="scientific">Cellulomonas cellasea</name>
    <dbReference type="NCBI Taxonomy" id="43670"/>
    <lineage>
        <taxon>Bacteria</taxon>
        <taxon>Bacillati</taxon>
        <taxon>Actinomycetota</taxon>
        <taxon>Actinomycetes</taxon>
        <taxon>Micrococcales</taxon>
        <taxon>Cellulomonadaceae</taxon>
        <taxon>Cellulomonas</taxon>
    </lineage>
</organism>
<dbReference type="Gene3D" id="3.60.15.10">
    <property type="entry name" value="Ribonuclease Z/Hydroxyacylglutathione hydrolase-like"/>
    <property type="match status" value="1"/>
</dbReference>
<dbReference type="RefSeq" id="WP_183294850.1">
    <property type="nucleotide sequence ID" value="NZ_JACHVX010000001.1"/>
</dbReference>
<dbReference type="InterPro" id="IPR036866">
    <property type="entry name" value="RibonucZ/Hydroxyglut_hydro"/>
</dbReference>
<dbReference type="SMART" id="SM00849">
    <property type="entry name" value="Lactamase_B"/>
    <property type="match status" value="1"/>
</dbReference>